<organism evidence="2 3">
    <name type="scientific">Trifolium medium</name>
    <dbReference type="NCBI Taxonomy" id="97028"/>
    <lineage>
        <taxon>Eukaryota</taxon>
        <taxon>Viridiplantae</taxon>
        <taxon>Streptophyta</taxon>
        <taxon>Embryophyta</taxon>
        <taxon>Tracheophyta</taxon>
        <taxon>Spermatophyta</taxon>
        <taxon>Magnoliopsida</taxon>
        <taxon>eudicotyledons</taxon>
        <taxon>Gunneridae</taxon>
        <taxon>Pentapetalae</taxon>
        <taxon>rosids</taxon>
        <taxon>fabids</taxon>
        <taxon>Fabales</taxon>
        <taxon>Fabaceae</taxon>
        <taxon>Papilionoideae</taxon>
        <taxon>50 kb inversion clade</taxon>
        <taxon>NPAAA clade</taxon>
        <taxon>Hologalegina</taxon>
        <taxon>IRL clade</taxon>
        <taxon>Trifolieae</taxon>
        <taxon>Trifolium</taxon>
    </lineage>
</organism>
<proteinExistence type="predicted"/>
<sequence length="145" mass="16786">KVRDVLNTDGEWNLNFLHDNLPAHIVNELLSIPAPSNVDGYDTIGWGGTSTHQFTIQSAYRLQNGPIHGMEGDWKNLWAWRGPHRIQTFIWLAARERILTNLRRSKWGVRISPICSRCGRDDETTVHVLRDCVFATQVWIRLVHY</sequence>
<evidence type="ECO:0000313" key="3">
    <source>
        <dbReference type="Proteomes" id="UP000265520"/>
    </source>
</evidence>
<dbReference type="InterPro" id="IPR026960">
    <property type="entry name" value="RVT-Znf"/>
</dbReference>
<dbReference type="Pfam" id="PF13966">
    <property type="entry name" value="zf-RVT"/>
    <property type="match status" value="1"/>
</dbReference>
<accession>A0A392Q559</accession>
<evidence type="ECO:0000313" key="2">
    <source>
        <dbReference type="EMBL" id="MCI19533.1"/>
    </source>
</evidence>
<feature type="non-terminal residue" evidence="2">
    <location>
        <position position="1"/>
    </location>
</feature>
<keyword evidence="3" id="KW-1185">Reference proteome</keyword>
<dbReference type="AlphaFoldDB" id="A0A392Q559"/>
<comment type="caution">
    <text evidence="2">The sequence shown here is derived from an EMBL/GenBank/DDBJ whole genome shotgun (WGS) entry which is preliminary data.</text>
</comment>
<dbReference type="EMBL" id="LXQA010115222">
    <property type="protein sequence ID" value="MCI19533.1"/>
    <property type="molecule type" value="Genomic_DNA"/>
</dbReference>
<reference evidence="2 3" key="1">
    <citation type="journal article" date="2018" name="Front. Plant Sci.">
        <title>Red Clover (Trifolium pratense) and Zigzag Clover (T. medium) - A Picture of Genomic Similarities and Differences.</title>
        <authorList>
            <person name="Dluhosova J."/>
            <person name="Istvanek J."/>
            <person name="Nedelnik J."/>
            <person name="Repkova J."/>
        </authorList>
    </citation>
    <scope>NUCLEOTIDE SEQUENCE [LARGE SCALE GENOMIC DNA]</scope>
    <source>
        <strain evidence="3">cv. 10/8</strain>
        <tissue evidence="2">Leaf</tissue>
    </source>
</reference>
<dbReference type="Proteomes" id="UP000265520">
    <property type="component" value="Unassembled WGS sequence"/>
</dbReference>
<protein>
    <submittedName>
        <fullName evidence="2">Ribonuclease H</fullName>
    </submittedName>
</protein>
<evidence type="ECO:0000259" key="1">
    <source>
        <dbReference type="Pfam" id="PF13966"/>
    </source>
</evidence>
<feature type="domain" description="Reverse transcriptase zinc-binding" evidence="1">
    <location>
        <begin position="54"/>
        <end position="139"/>
    </location>
</feature>
<name>A0A392Q559_9FABA</name>